<name>A0AA39S8J8_ACESA</name>
<reference evidence="5" key="1">
    <citation type="journal article" date="2022" name="Plant J.">
        <title>Strategies of tolerance reflected in two North American maple genomes.</title>
        <authorList>
            <person name="McEvoy S.L."/>
            <person name="Sezen U.U."/>
            <person name="Trouern-Trend A."/>
            <person name="McMahon S.M."/>
            <person name="Schaberg P.G."/>
            <person name="Yang J."/>
            <person name="Wegrzyn J.L."/>
            <person name="Swenson N.G."/>
        </authorList>
    </citation>
    <scope>NUCLEOTIDE SEQUENCE</scope>
    <source>
        <strain evidence="5">NS2018</strain>
    </source>
</reference>
<evidence type="ECO:0000313" key="6">
    <source>
        <dbReference type="Proteomes" id="UP001168877"/>
    </source>
</evidence>
<keyword evidence="6" id="KW-1185">Reference proteome</keyword>
<sequence>MKQCIIHHFDDERCLKILKNCYEAIPINGKVIVVDMLVPDAPETSLAGKSLFQYELLMMNVNTEGKEKTRKEFESLAKAAGFSHIQVPCSAYNFSVVEFYKSF</sequence>
<dbReference type="InterPro" id="IPR016461">
    <property type="entry name" value="COMT-like"/>
</dbReference>
<evidence type="ECO:0000313" key="5">
    <source>
        <dbReference type="EMBL" id="KAK0587676.1"/>
    </source>
</evidence>
<dbReference type="Proteomes" id="UP001168877">
    <property type="component" value="Unassembled WGS sequence"/>
</dbReference>
<dbReference type="EMBL" id="JAUESC010000382">
    <property type="protein sequence ID" value="KAK0587676.1"/>
    <property type="molecule type" value="Genomic_DNA"/>
</dbReference>
<dbReference type="InterPro" id="IPR001077">
    <property type="entry name" value="COMT_C"/>
</dbReference>
<organism evidence="5 6">
    <name type="scientific">Acer saccharum</name>
    <name type="common">Sugar maple</name>
    <dbReference type="NCBI Taxonomy" id="4024"/>
    <lineage>
        <taxon>Eukaryota</taxon>
        <taxon>Viridiplantae</taxon>
        <taxon>Streptophyta</taxon>
        <taxon>Embryophyta</taxon>
        <taxon>Tracheophyta</taxon>
        <taxon>Spermatophyta</taxon>
        <taxon>Magnoliopsida</taxon>
        <taxon>eudicotyledons</taxon>
        <taxon>Gunneridae</taxon>
        <taxon>Pentapetalae</taxon>
        <taxon>rosids</taxon>
        <taxon>malvids</taxon>
        <taxon>Sapindales</taxon>
        <taxon>Sapindaceae</taxon>
        <taxon>Hippocastanoideae</taxon>
        <taxon>Acereae</taxon>
        <taxon>Acer</taxon>
    </lineage>
</organism>
<evidence type="ECO:0000256" key="3">
    <source>
        <dbReference type="ARBA" id="ARBA00022691"/>
    </source>
</evidence>
<dbReference type="AlphaFoldDB" id="A0AA39S8J8"/>
<keyword evidence="2" id="KW-0808">Transferase</keyword>
<comment type="caution">
    <text evidence="5">The sequence shown here is derived from an EMBL/GenBank/DDBJ whole genome shotgun (WGS) entry which is preliminary data.</text>
</comment>
<reference evidence="5" key="2">
    <citation type="submission" date="2023-06" db="EMBL/GenBank/DDBJ databases">
        <authorList>
            <person name="Swenson N.G."/>
            <person name="Wegrzyn J.L."/>
            <person name="Mcevoy S.L."/>
        </authorList>
    </citation>
    <scope>NUCLEOTIDE SEQUENCE</scope>
    <source>
        <strain evidence="5">NS2018</strain>
        <tissue evidence="5">Leaf</tissue>
    </source>
</reference>
<dbReference type="SUPFAM" id="SSF53335">
    <property type="entry name" value="S-adenosyl-L-methionine-dependent methyltransferases"/>
    <property type="match status" value="1"/>
</dbReference>
<accession>A0AA39S8J8</accession>
<dbReference type="Pfam" id="PF00891">
    <property type="entry name" value="Methyltransf_2"/>
    <property type="match status" value="1"/>
</dbReference>
<keyword evidence="3" id="KW-0949">S-adenosyl-L-methionine</keyword>
<dbReference type="PROSITE" id="PS51683">
    <property type="entry name" value="SAM_OMT_II"/>
    <property type="match status" value="1"/>
</dbReference>
<feature type="domain" description="O-methyltransferase C-terminal" evidence="4">
    <location>
        <begin position="4"/>
        <end position="83"/>
    </location>
</feature>
<dbReference type="InterPro" id="IPR029063">
    <property type="entry name" value="SAM-dependent_MTases_sf"/>
</dbReference>
<evidence type="ECO:0000259" key="4">
    <source>
        <dbReference type="Pfam" id="PF00891"/>
    </source>
</evidence>
<dbReference type="GO" id="GO:0032259">
    <property type="term" value="P:methylation"/>
    <property type="evidence" value="ECO:0007669"/>
    <property type="project" value="UniProtKB-KW"/>
</dbReference>
<protein>
    <recommendedName>
        <fullName evidence="4">O-methyltransferase C-terminal domain-containing protein</fullName>
    </recommendedName>
</protein>
<proteinExistence type="predicted"/>
<gene>
    <name evidence="5" type="ORF">LWI29_026697</name>
</gene>
<keyword evidence="1" id="KW-0489">Methyltransferase</keyword>
<dbReference type="PANTHER" id="PTHR11746">
    <property type="entry name" value="O-METHYLTRANSFERASE"/>
    <property type="match status" value="1"/>
</dbReference>
<evidence type="ECO:0000256" key="1">
    <source>
        <dbReference type="ARBA" id="ARBA00022603"/>
    </source>
</evidence>
<dbReference type="GO" id="GO:0008171">
    <property type="term" value="F:O-methyltransferase activity"/>
    <property type="evidence" value="ECO:0007669"/>
    <property type="project" value="InterPro"/>
</dbReference>
<dbReference type="Gene3D" id="3.40.50.150">
    <property type="entry name" value="Vaccinia Virus protein VP39"/>
    <property type="match status" value="1"/>
</dbReference>
<evidence type="ECO:0000256" key="2">
    <source>
        <dbReference type="ARBA" id="ARBA00022679"/>
    </source>
</evidence>